<reference evidence="1 2" key="1">
    <citation type="journal article" date="2020" name="Cell">
        <title>Large-Scale Comparative Analyses of Tick Genomes Elucidate Their Genetic Diversity and Vector Capacities.</title>
        <authorList>
            <consortium name="Tick Genome and Microbiome Consortium (TIGMIC)"/>
            <person name="Jia N."/>
            <person name="Wang J."/>
            <person name="Shi W."/>
            <person name="Du L."/>
            <person name="Sun Y."/>
            <person name="Zhan W."/>
            <person name="Jiang J.F."/>
            <person name="Wang Q."/>
            <person name="Zhang B."/>
            <person name="Ji P."/>
            <person name="Bell-Sakyi L."/>
            <person name="Cui X.M."/>
            <person name="Yuan T.T."/>
            <person name="Jiang B.G."/>
            <person name="Yang W.F."/>
            <person name="Lam T.T."/>
            <person name="Chang Q.C."/>
            <person name="Ding S.J."/>
            <person name="Wang X.J."/>
            <person name="Zhu J.G."/>
            <person name="Ruan X.D."/>
            <person name="Zhao L."/>
            <person name="Wei J.T."/>
            <person name="Ye R.Z."/>
            <person name="Que T.C."/>
            <person name="Du C.H."/>
            <person name="Zhou Y.H."/>
            <person name="Cheng J.X."/>
            <person name="Dai P.F."/>
            <person name="Guo W.B."/>
            <person name="Han X.H."/>
            <person name="Huang E.J."/>
            <person name="Li L.F."/>
            <person name="Wei W."/>
            <person name="Gao Y.C."/>
            <person name="Liu J.Z."/>
            <person name="Shao H.Z."/>
            <person name="Wang X."/>
            <person name="Wang C.C."/>
            <person name="Yang T.C."/>
            <person name="Huo Q.B."/>
            <person name="Li W."/>
            <person name="Chen H.Y."/>
            <person name="Chen S.E."/>
            <person name="Zhou L.G."/>
            <person name="Ni X.B."/>
            <person name="Tian J.H."/>
            <person name="Sheng Y."/>
            <person name="Liu T."/>
            <person name="Pan Y.S."/>
            <person name="Xia L.Y."/>
            <person name="Li J."/>
            <person name="Zhao F."/>
            <person name="Cao W.C."/>
        </authorList>
    </citation>
    <scope>NUCLEOTIDE SEQUENCE [LARGE SCALE GENOMIC DNA]</scope>
    <source>
        <tissue evidence="1">Larvae</tissue>
    </source>
</reference>
<organism evidence="1 2">
    <name type="scientific">Haemaphysalis longicornis</name>
    <name type="common">Bush tick</name>
    <dbReference type="NCBI Taxonomy" id="44386"/>
    <lineage>
        <taxon>Eukaryota</taxon>
        <taxon>Metazoa</taxon>
        <taxon>Ecdysozoa</taxon>
        <taxon>Arthropoda</taxon>
        <taxon>Chelicerata</taxon>
        <taxon>Arachnida</taxon>
        <taxon>Acari</taxon>
        <taxon>Parasitiformes</taxon>
        <taxon>Ixodida</taxon>
        <taxon>Ixodoidea</taxon>
        <taxon>Ixodidae</taxon>
        <taxon>Haemaphysalinae</taxon>
        <taxon>Haemaphysalis</taxon>
    </lineage>
</organism>
<sequence length="104" mass="11504">MEEARDGFFSLSTADGVMPCWCLAHCRLAVKLGMPTDFIGPNIDELESLPQEKLEAPAQAILFYLRQAQDEAPVSAHEYRVPEQQGIAKRTAEVTRARPGMNTA</sequence>
<dbReference type="Proteomes" id="UP000821853">
    <property type="component" value="Chromosome 10"/>
</dbReference>
<dbReference type="AlphaFoldDB" id="A0A9J6FM84"/>
<keyword evidence="2" id="KW-1185">Reference proteome</keyword>
<proteinExistence type="predicted"/>
<accession>A0A9J6FM84</accession>
<name>A0A9J6FM84_HAELO</name>
<protein>
    <submittedName>
        <fullName evidence="1">Uncharacterized protein</fullName>
    </submittedName>
</protein>
<dbReference type="VEuPathDB" id="VectorBase:HLOH_063445"/>
<evidence type="ECO:0000313" key="2">
    <source>
        <dbReference type="Proteomes" id="UP000821853"/>
    </source>
</evidence>
<gene>
    <name evidence="1" type="ORF">HPB48_008549</name>
</gene>
<evidence type="ECO:0000313" key="1">
    <source>
        <dbReference type="EMBL" id="KAH9363959.1"/>
    </source>
</evidence>
<comment type="caution">
    <text evidence="1">The sequence shown here is derived from an EMBL/GenBank/DDBJ whole genome shotgun (WGS) entry which is preliminary data.</text>
</comment>
<dbReference type="EMBL" id="JABSTR010000002">
    <property type="protein sequence ID" value="KAH9363959.1"/>
    <property type="molecule type" value="Genomic_DNA"/>
</dbReference>